<dbReference type="Proteomes" id="UP000231655">
    <property type="component" value="Unassembled WGS sequence"/>
</dbReference>
<gene>
    <name evidence="2" type="ORF">SAMN06297129_0790</name>
</gene>
<dbReference type="RefSeq" id="WP_232617700.1">
    <property type="nucleotide sequence ID" value="NZ_OBEA01000001.1"/>
</dbReference>
<proteinExistence type="predicted"/>
<reference evidence="2 3" key="1">
    <citation type="submission" date="2017-09" db="EMBL/GenBank/DDBJ databases">
        <authorList>
            <person name="Ehlers B."/>
            <person name="Leendertz F.H."/>
        </authorList>
    </citation>
    <scope>NUCLEOTIDE SEQUENCE [LARGE SCALE GENOMIC DNA]</scope>
    <source>
        <strain evidence="2 3">CGMCC 1.12662</strain>
    </source>
</reference>
<dbReference type="AlphaFoldDB" id="A0A285HZ15"/>
<evidence type="ECO:0000313" key="2">
    <source>
        <dbReference type="EMBL" id="SNY40877.1"/>
    </source>
</evidence>
<feature type="region of interest" description="Disordered" evidence="1">
    <location>
        <begin position="56"/>
        <end position="78"/>
    </location>
</feature>
<accession>A0A285HZ15</accession>
<protein>
    <submittedName>
        <fullName evidence="2">Uncharacterized protein</fullName>
    </submittedName>
</protein>
<sequence length="78" mass="8932">MPLTPLEKELLACVEELEKSVSACMQRQLEQEKALADLRSELNTSLSTLHGALEAGRWPLEQTEPEERNRTGFIRRRP</sequence>
<evidence type="ECO:0000313" key="3">
    <source>
        <dbReference type="Proteomes" id="UP000231655"/>
    </source>
</evidence>
<organism evidence="2 3">
    <name type="scientific">Pseudooceanicola antarcticus</name>
    <dbReference type="NCBI Taxonomy" id="1247613"/>
    <lineage>
        <taxon>Bacteria</taxon>
        <taxon>Pseudomonadati</taxon>
        <taxon>Pseudomonadota</taxon>
        <taxon>Alphaproteobacteria</taxon>
        <taxon>Rhodobacterales</taxon>
        <taxon>Paracoccaceae</taxon>
        <taxon>Pseudooceanicola</taxon>
    </lineage>
</organism>
<evidence type="ECO:0000256" key="1">
    <source>
        <dbReference type="SAM" id="MobiDB-lite"/>
    </source>
</evidence>
<dbReference type="EMBL" id="OBEA01000001">
    <property type="protein sequence ID" value="SNY40877.1"/>
    <property type="molecule type" value="Genomic_DNA"/>
</dbReference>
<name>A0A285HZ15_9RHOB</name>